<keyword evidence="5 7" id="KW-0472">Membrane</keyword>
<evidence type="ECO:0000259" key="8">
    <source>
        <dbReference type="Pfam" id="PF06271"/>
    </source>
</evidence>
<dbReference type="PANTHER" id="PTHR36115:SF6">
    <property type="entry name" value="PROLINE-RICH ANTIGEN HOMOLOG"/>
    <property type="match status" value="1"/>
</dbReference>
<gene>
    <name evidence="9" type="ORF">FDG2_4817</name>
</gene>
<keyword evidence="3 7" id="KW-0812">Transmembrane</keyword>
<keyword evidence="4 7" id="KW-1133">Transmembrane helix</keyword>
<dbReference type="InterPro" id="IPR010432">
    <property type="entry name" value="RDD"/>
</dbReference>
<feature type="transmembrane region" description="Helical" evidence="7">
    <location>
        <begin position="41"/>
        <end position="61"/>
    </location>
</feature>
<evidence type="ECO:0000313" key="9">
    <source>
        <dbReference type="EMBL" id="SBW26202.1"/>
    </source>
</evidence>
<feature type="transmembrane region" description="Helical" evidence="7">
    <location>
        <begin position="73"/>
        <end position="93"/>
    </location>
</feature>
<evidence type="ECO:0000256" key="5">
    <source>
        <dbReference type="ARBA" id="ARBA00023136"/>
    </source>
</evidence>
<evidence type="ECO:0000256" key="7">
    <source>
        <dbReference type="SAM" id="Phobius"/>
    </source>
</evidence>
<feature type="domain" description="RDD" evidence="8">
    <location>
        <begin position="35"/>
        <end position="144"/>
    </location>
</feature>
<dbReference type="GO" id="GO:0005886">
    <property type="term" value="C:plasma membrane"/>
    <property type="evidence" value="ECO:0007669"/>
    <property type="project" value="UniProtKB-SubCell"/>
</dbReference>
<comment type="subcellular location">
    <subcellularLocation>
        <location evidence="1">Cell membrane</location>
        <topology evidence="1">Multi-pass membrane protein</topology>
    </subcellularLocation>
</comment>
<evidence type="ECO:0000256" key="6">
    <source>
        <dbReference type="SAM" id="MobiDB-lite"/>
    </source>
</evidence>
<dbReference type="InterPro" id="IPR051791">
    <property type="entry name" value="Pra-immunoreactive"/>
</dbReference>
<evidence type="ECO:0000256" key="1">
    <source>
        <dbReference type="ARBA" id="ARBA00004651"/>
    </source>
</evidence>
<protein>
    <submittedName>
        <fullName evidence="9">RDD domain-containing protein</fullName>
    </submittedName>
</protein>
<accession>A0A1C3P8R3</accession>
<dbReference type="EMBL" id="FLUV01002024">
    <property type="protein sequence ID" value="SBW26202.1"/>
    <property type="molecule type" value="Genomic_DNA"/>
</dbReference>
<feature type="region of interest" description="Disordered" evidence="6">
    <location>
        <begin position="150"/>
        <end position="170"/>
    </location>
</feature>
<evidence type="ECO:0000256" key="4">
    <source>
        <dbReference type="ARBA" id="ARBA00022989"/>
    </source>
</evidence>
<evidence type="ECO:0000256" key="2">
    <source>
        <dbReference type="ARBA" id="ARBA00022475"/>
    </source>
</evidence>
<keyword evidence="10" id="KW-1185">Reference proteome</keyword>
<dbReference type="Pfam" id="PF06271">
    <property type="entry name" value="RDD"/>
    <property type="match status" value="1"/>
</dbReference>
<keyword evidence="2" id="KW-1003">Cell membrane</keyword>
<name>A0A1C3P8R3_9ACTN</name>
<sequence>MGRALGNWLEGPQLPRGTPPGVRLGLPADGPGAVVGVGHRLAAFAVDAVIANLLAGVLVLFGFRYSVDARGLAVYLAFLLEELVLIAVNGQTIGMRMVGIRVIRVSDHRRAGWFWSAVRTVLLGLAIPAFIWDRDLRGTHDRAAGTVVVRDPGRGLTRPSPTRGDGRPSR</sequence>
<dbReference type="PANTHER" id="PTHR36115">
    <property type="entry name" value="PROLINE-RICH ANTIGEN HOMOLOG-RELATED"/>
    <property type="match status" value="1"/>
</dbReference>
<evidence type="ECO:0000313" key="10">
    <source>
        <dbReference type="Proteomes" id="UP000199013"/>
    </source>
</evidence>
<proteinExistence type="predicted"/>
<dbReference type="Proteomes" id="UP000199013">
    <property type="component" value="Unassembled WGS sequence"/>
</dbReference>
<organism evidence="9 10">
    <name type="scientific">Candidatus Protofrankia californiensis</name>
    <dbReference type="NCBI Taxonomy" id="1839754"/>
    <lineage>
        <taxon>Bacteria</taxon>
        <taxon>Bacillati</taxon>
        <taxon>Actinomycetota</taxon>
        <taxon>Actinomycetes</taxon>
        <taxon>Frankiales</taxon>
        <taxon>Frankiaceae</taxon>
        <taxon>Protofrankia</taxon>
    </lineage>
</organism>
<dbReference type="AlphaFoldDB" id="A0A1C3P8R3"/>
<feature type="transmembrane region" description="Helical" evidence="7">
    <location>
        <begin position="113"/>
        <end position="132"/>
    </location>
</feature>
<reference evidence="10" key="1">
    <citation type="submission" date="2016-02" db="EMBL/GenBank/DDBJ databases">
        <authorList>
            <person name="Wibberg D."/>
        </authorList>
    </citation>
    <scope>NUCLEOTIDE SEQUENCE [LARGE SCALE GENOMIC DNA]</scope>
</reference>
<evidence type="ECO:0000256" key="3">
    <source>
        <dbReference type="ARBA" id="ARBA00022692"/>
    </source>
</evidence>